<evidence type="ECO:0000256" key="3">
    <source>
        <dbReference type="ARBA" id="ARBA00022692"/>
    </source>
</evidence>
<reference evidence="7 8" key="1">
    <citation type="submission" date="2020-07" db="EMBL/GenBank/DDBJ databases">
        <title>Draft genome and description of Microvirga mediterraneensis Marseille-Q2068 sp. nov.</title>
        <authorList>
            <person name="Boxberger M."/>
        </authorList>
    </citation>
    <scope>NUCLEOTIDE SEQUENCE [LARGE SCALE GENOMIC DNA]</scope>
    <source>
        <strain evidence="7 8">Marseille-Q2068</strain>
    </source>
</reference>
<keyword evidence="5 6" id="KW-0472">Membrane</keyword>
<accession>A0A838BTE7</accession>
<organism evidence="7 8">
    <name type="scientific">Microvirga mediterraneensis</name>
    <dbReference type="NCBI Taxonomy" id="2754695"/>
    <lineage>
        <taxon>Bacteria</taxon>
        <taxon>Pseudomonadati</taxon>
        <taxon>Pseudomonadota</taxon>
        <taxon>Alphaproteobacteria</taxon>
        <taxon>Hyphomicrobiales</taxon>
        <taxon>Methylobacteriaceae</taxon>
        <taxon>Microvirga</taxon>
    </lineage>
</organism>
<name>A0A838BTE7_9HYPH</name>
<dbReference type="Proteomes" id="UP000572984">
    <property type="component" value="Unassembled WGS sequence"/>
</dbReference>
<evidence type="ECO:0000256" key="4">
    <source>
        <dbReference type="ARBA" id="ARBA00022989"/>
    </source>
</evidence>
<feature type="transmembrane region" description="Helical" evidence="6">
    <location>
        <begin position="84"/>
        <end position="101"/>
    </location>
</feature>
<dbReference type="PANTHER" id="PTHR40277:SF1">
    <property type="entry name" value="BLL5419 PROTEIN"/>
    <property type="match status" value="1"/>
</dbReference>
<evidence type="ECO:0000256" key="6">
    <source>
        <dbReference type="SAM" id="Phobius"/>
    </source>
</evidence>
<dbReference type="GO" id="GO:0005886">
    <property type="term" value="C:plasma membrane"/>
    <property type="evidence" value="ECO:0007669"/>
    <property type="project" value="UniProtKB-SubCell"/>
</dbReference>
<evidence type="ECO:0000313" key="7">
    <source>
        <dbReference type="EMBL" id="MBA1158173.1"/>
    </source>
</evidence>
<dbReference type="PANTHER" id="PTHR40277">
    <property type="entry name" value="BLL5419 PROTEIN"/>
    <property type="match status" value="1"/>
</dbReference>
<keyword evidence="4 6" id="KW-1133">Transmembrane helix</keyword>
<feature type="transmembrane region" description="Helical" evidence="6">
    <location>
        <begin position="318"/>
        <end position="342"/>
    </location>
</feature>
<evidence type="ECO:0000256" key="1">
    <source>
        <dbReference type="ARBA" id="ARBA00004651"/>
    </source>
</evidence>
<comment type="subcellular location">
    <subcellularLocation>
        <location evidence="1">Cell membrane</location>
        <topology evidence="1">Multi-pass membrane protein</topology>
    </subcellularLocation>
</comment>
<dbReference type="InterPro" id="IPR022791">
    <property type="entry name" value="L-PG_synthase/AglD"/>
</dbReference>
<proteinExistence type="predicted"/>
<dbReference type="AlphaFoldDB" id="A0A838BTE7"/>
<protein>
    <submittedName>
        <fullName evidence="7">Flippase-like domain-containing protein</fullName>
    </submittedName>
</protein>
<evidence type="ECO:0000256" key="2">
    <source>
        <dbReference type="ARBA" id="ARBA00022475"/>
    </source>
</evidence>
<evidence type="ECO:0000313" key="8">
    <source>
        <dbReference type="Proteomes" id="UP000572984"/>
    </source>
</evidence>
<feature type="transmembrane region" description="Helical" evidence="6">
    <location>
        <begin position="242"/>
        <end position="265"/>
    </location>
</feature>
<feature type="transmembrane region" description="Helical" evidence="6">
    <location>
        <begin position="277"/>
        <end position="298"/>
    </location>
</feature>
<gene>
    <name evidence="7" type="ORF">H0S73_18860</name>
</gene>
<dbReference type="Pfam" id="PF03706">
    <property type="entry name" value="LPG_synthase_TM"/>
    <property type="match status" value="1"/>
</dbReference>
<dbReference type="RefSeq" id="WP_181053591.1">
    <property type="nucleotide sequence ID" value="NZ_JACDXJ010000001.1"/>
</dbReference>
<feature type="transmembrane region" description="Helical" evidence="6">
    <location>
        <begin position="47"/>
        <end position="64"/>
    </location>
</feature>
<dbReference type="EMBL" id="JACDXJ010000001">
    <property type="protein sequence ID" value="MBA1158173.1"/>
    <property type="molecule type" value="Genomic_DNA"/>
</dbReference>
<comment type="caution">
    <text evidence="7">The sequence shown here is derived from an EMBL/GenBank/DDBJ whole genome shotgun (WGS) entry which is preliminary data.</text>
</comment>
<sequence>MSRLQVQMAGGTLANIAPHRKLLIGIPTMNPFPKFRSPEARSKRSKSILVLAKVVVSAAILIFLAQDLELAAIERTFRTMTVEMFGLCLLQLLLIPVLGAVRWKIVLSRLGYALRLRPLGRIFWIGMALNQVLPTAVGGDAVRTWMIYRDGVNAVDATISVLLERIVLLGSLLAMICMAGWIGSAFVPHALFKLTGLAVLAGVVAVALLPFGERLFALLPNSRFARLGRSMWSSLSKVVLNYWALPLGVLCILTNLNFAIAGWWLGLAMNLPFDGAVYLVAIPVVTLATVIPISVGGWGVREAAMVGMLGPLAGNDVALLYSVMFGIALLLSSLPGLVLMLWNPAENRNLQSSR</sequence>
<evidence type="ECO:0000256" key="5">
    <source>
        <dbReference type="ARBA" id="ARBA00023136"/>
    </source>
</evidence>
<feature type="transmembrane region" description="Helical" evidence="6">
    <location>
        <begin position="194"/>
        <end position="212"/>
    </location>
</feature>
<feature type="transmembrane region" description="Helical" evidence="6">
    <location>
        <begin position="166"/>
        <end position="187"/>
    </location>
</feature>
<keyword evidence="8" id="KW-1185">Reference proteome</keyword>
<keyword evidence="3 6" id="KW-0812">Transmembrane</keyword>
<keyword evidence="2" id="KW-1003">Cell membrane</keyword>